<accession>A0A3M0BIC1</accession>
<gene>
    <name evidence="1" type="ORF">CLV39_0775</name>
</gene>
<dbReference type="Proteomes" id="UP000280842">
    <property type="component" value="Unassembled WGS sequence"/>
</dbReference>
<dbReference type="RefSeq" id="WP_121922912.1">
    <property type="nucleotide sequence ID" value="NZ_REFO01000011.1"/>
</dbReference>
<evidence type="ECO:0000313" key="2">
    <source>
        <dbReference type="Proteomes" id="UP000280842"/>
    </source>
</evidence>
<dbReference type="InterPro" id="IPR003704">
    <property type="entry name" value="CdhB"/>
</dbReference>
<evidence type="ECO:0000313" key="1">
    <source>
        <dbReference type="EMBL" id="RMA97120.1"/>
    </source>
</evidence>
<comment type="caution">
    <text evidence="1">The sequence shown here is derived from an EMBL/GenBank/DDBJ whole genome shotgun (WGS) entry which is preliminary data.</text>
</comment>
<dbReference type="OrthoDB" id="9772372at2"/>
<proteinExistence type="predicted"/>
<protein>
    <submittedName>
        <fullName evidence="1">CO dehydrogenase beta subunit/acetyl-CoA synthase epsilon subunit</fullName>
    </submittedName>
</protein>
<dbReference type="SUPFAM" id="SSF52467">
    <property type="entry name" value="DHS-like NAD/FAD-binding domain"/>
    <property type="match status" value="1"/>
</dbReference>
<dbReference type="Pfam" id="PF02552">
    <property type="entry name" value="CO_dh"/>
    <property type="match status" value="1"/>
</dbReference>
<keyword evidence="2" id="KW-1185">Reference proteome</keyword>
<dbReference type="GO" id="GO:0019385">
    <property type="term" value="P:methanogenesis, from acetate"/>
    <property type="evidence" value="ECO:0007669"/>
    <property type="project" value="InterPro"/>
</dbReference>
<dbReference type="InterPro" id="IPR029035">
    <property type="entry name" value="DHS-like_NAD/FAD-binding_dom"/>
</dbReference>
<dbReference type="EMBL" id="REFO01000011">
    <property type="protein sequence ID" value="RMA97120.1"/>
    <property type="molecule type" value="Genomic_DNA"/>
</dbReference>
<name>A0A3M0BIC1_9AQUI</name>
<reference evidence="1 2" key="1">
    <citation type="submission" date="2018-10" db="EMBL/GenBank/DDBJ databases">
        <title>Genomic Encyclopedia of Archaeal and Bacterial Type Strains, Phase II (KMG-II): from individual species to whole genera.</title>
        <authorList>
            <person name="Goeker M."/>
        </authorList>
    </citation>
    <scope>NUCLEOTIDE SEQUENCE [LARGE SCALE GENOMIC DNA]</scope>
    <source>
        <strain evidence="1 2">VM1</strain>
    </source>
</reference>
<organism evidence="1 2">
    <name type="scientific">Hydrogenothermus marinus</name>
    <dbReference type="NCBI Taxonomy" id="133270"/>
    <lineage>
        <taxon>Bacteria</taxon>
        <taxon>Pseudomonadati</taxon>
        <taxon>Aquificota</taxon>
        <taxon>Aquificia</taxon>
        <taxon>Aquificales</taxon>
        <taxon>Hydrogenothermaceae</taxon>
        <taxon>Hydrogenothermus</taxon>
    </lineage>
</organism>
<dbReference type="AlphaFoldDB" id="A0A3M0BIC1"/>
<sequence>MAKLGPAHYSPYPVAVYEGVLNPPQGKALLFDKVVDKETAMREAAKAMLTRENPTIFVGPLVLYAWNEDAEKKAKLVKEMAEVLNARIIPMYDYRPKYPKVDPEVEINPNHPNLTIWQNNIKACIFIGVHDHYASVALKIIRCETDCFTISLDTPSGHEDAMITIRSTDVEDLEKFIEIAKEVKKELGLA</sequence>